<proteinExistence type="inferred from homology"/>
<feature type="transmembrane region" description="Helical" evidence="7">
    <location>
        <begin position="298"/>
        <end position="316"/>
    </location>
</feature>
<comment type="subcellular location">
    <subcellularLocation>
        <location evidence="1">Membrane</location>
        <topology evidence="1">Multi-pass membrane protein</topology>
    </subcellularLocation>
</comment>
<evidence type="ECO:0000313" key="9">
    <source>
        <dbReference type="EMBL" id="PNF15216.1"/>
    </source>
</evidence>
<gene>
    <name evidence="9" type="primary">TMC7_1</name>
    <name evidence="9" type="ORF">B7P43_G14110</name>
</gene>
<dbReference type="Proteomes" id="UP000235965">
    <property type="component" value="Unassembled WGS sequence"/>
</dbReference>
<dbReference type="FunCoup" id="A0A2J7PFV7">
    <property type="interactions" value="7"/>
</dbReference>
<dbReference type="InterPro" id="IPR012496">
    <property type="entry name" value="TMC_dom"/>
</dbReference>
<dbReference type="STRING" id="105785.A0A2J7PFV7"/>
<evidence type="ECO:0000256" key="6">
    <source>
        <dbReference type="SAM" id="MobiDB-lite"/>
    </source>
</evidence>
<feature type="transmembrane region" description="Helical" evidence="7">
    <location>
        <begin position="630"/>
        <end position="654"/>
    </location>
</feature>
<dbReference type="Pfam" id="PF07810">
    <property type="entry name" value="TMC"/>
    <property type="match status" value="1"/>
</dbReference>
<reference evidence="9 10" key="1">
    <citation type="submission" date="2017-12" db="EMBL/GenBank/DDBJ databases">
        <title>Hemimetabolous genomes reveal molecular basis of termite eusociality.</title>
        <authorList>
            <person name="Harrison M.C."/>
            <person name="Jongepier E."/>
            <person name="Robertson H.M."/>
            <person name="Arning N."/>
            <person name="Bitard-Feildel T."/>
            <person name="Chao H."/>
            <person name="Childers C.P."/>
            <person name="Dinh H."/>
            <person name="Doddapaneni H."/>
            <person name="Dugan S."/>
            <person name="Gowin J."/>
            <person name="Greiner C."/>
            <person name="Han Y."/>
            <person name="Hu H."/>
            <person name="Hughes D.S.T."/>
            <person name="Huylmans A.-K."/>
            <person name="Kemena C."/>
            <person name="Kremer L.P.M."/>
            <person name="Lee S.L."/>
            <person name="Lopez-Ezquerra A."/>
            <person name="Mallet L."/>
            <person name="Monroy-Kuhn J.M."/>
            <person name="Moser A."/>
            <person name="Murali S.C."/>
            <person name="Muzny D.M."/>
            <person name="Otani S."/>
            <person name="Piulachs M.-D."/>
            <person name="Poelchau M."/>
            <person name="Qu J."/>
            <person name="Schaub F."/>
            <person name="Wada-Katsumata A."/>
            <person name="Worley K.C."/>
            <person name="Xie Q."/>
            <person name="Ylla G."/>
            <person name="Poulsen M."/>
            <person name="Gibbs R.A."/>
            <person name="Schal C."/>
            <person name="Richards S."/>
            <person name="Belles X."/>
            <person name="Korb J."/>
            <person name="Bornberg-Bauer E."/>
        </authorList>
    </citation>
    <scope>NUCLEOTIDE SEQUENCE [LARGE SCALE GENOMIC DNA]</scope>
    <source>
        <tissue evidence="9">Whole body</tissue>
    </source>
</reference>
<dbReference type="GO" id="GO:0008381">
    <property type="term" value="F:mechanosensitive monoatomic ion channel activity"/>
    <property type="evidence" value="ECO:0007669"/>
    <property type="project" value="TreeGrafter"/>
</dbReference>
<feature type="region of interest" description="Disordered" evidence="6">
    <location>
        <begin position="62"/>
        <end position="99"/>
    </location>
</feature>
<evidence type="ECO:0000256" key="5">
    <source>
        <dbReference type="ARBA" id="ARBA00023136"/>
    </source>
</evidence>
<feature type="transmembrane region" description="Helical" evidence="7">
    <location>
        <begin position="436"/>
        <end position="457"/>
    </location>
</feature>
<feature type="compositionally biased region" description="Low complexity" evidence="6">
    <location>
        <begin position="87"/>
        <end position="97"/>
    </location>
</feature>
<feature type="transmembrane region" description="Helical" evidence="7">
    <location>
        <begin position="391"/>
        <end position="416"/>
    </location>
</feature>
<dbReference type="PANTHER" id="PTHR23302:SF24">
    <property type="entry name" value="TMC DOMAIN-CONTAINING PROTEIN"/>
    <property type="match status" value="1"/>
</dbReference>
<sequence length="773" mass="89568">MNDTAELVKNKMSGGERRKRTSRGQGWEEAGAEFYQESYPADVDLEVWQRDPAHIATLLPSKQSRAATSKRVRGEVKPTLRRRTSTRSRYSSTARRTSTAHDVHMAMLPDLSENLSNEERTWEEIMQIKAMPVSMMQKKEMKAKLQTATKLRLQGFEQLKWQRRKVWQQMKSRWKETYSKLELWRHSLKKIEGNFGTGVVAYFLFIKWLMFLNLFIFLFILLFIILPTLVLVPQESPANTTLVEECSRNYFNLSVDSSFLDWVQGTGNMERTIMFYGYYTHKLISEDGNMHSYYNLPLAYIAIAVIYLLGSLAVMVKSAAQGFKERLVEGEGQFYQYCNLVFGGWDFCIHNEKSASMKHKALYNEMKACLEAERLEEERQNRSRDEMLKLMIMRCIINLIVLMVLSGALALIYYTFYFSQERLNKELLNPNTELEYLYKFILEFLPSIIIVCLNLLVPNMFAYLVSFERYSPLFIVRITLLRTVLLRLASLIMLMFSLKDIIICDEPDSCSCEDHPKCWETYVGQQVYKLVILDFVTHVLITFTFNWPRMLIAKYSKSKVAKFIGEQEFELPKHVLDVVYSQTLCWLGSFYAPVLPLLAMLECCLLFHIKKFACLVNSRPSSTVYRASRSNSLFMVVLLISFIVAVLPVAFAIAEIPPSKSCGPFRGHLTTWSVVVESFDQLPAWIKSIMFFFGTAGFAVPIFVVLVLCLYYFYAVSAANKQMVMVLKNQLVLEGHDKQFLLNRLSAFIKQQHEHQKVMRQVEMTNLDLSNAS</sequence>
<dbReference type="InParanoid" id="A0A2J7PFV7"/>
<dbReference type="InterPro" id="IPR038900">
    <property type="entry name" value="TMC"/>
</dbReference>
<organism evidence="9 10">
    <name type="scientific">Cryptotermes secundus</name>
    <dbReference type="NCBI Taxonomy" id="105785"/>
    <lineage>
        <taxon>Eukaryota</taxon>
        <taxon>Metazoa</taxon>
        <taxon>Ecdysozoa</taxon>
        <taxon>Arthropoda</taxon>
        <taxon>Hexapoda</taxon>
        <taxon>Insecta</taxon>
        <taxon>Pterygota</taxon>
        <taxon>Neoptera</taxon>
        <taxon>Polyneoptera</taxon>
        <taxon>Dictyoptera</taxon>
        <taxon>Blattodea</taxon>
        <taxon>Blattoidea</taxon>
        <taxon>Termitoidae</taxon>
        <taxon>Kalotermitidae</taxon>
        <taxon>Cryptotermitinae</taxon>
        <taxon>Cryptotermes</taxon>
    </lineage>
</organism>
<keyword evidence="3 7" id="KW-0812">Transmembrane</keyword>
<name>A0A2J7PFV7_9NEOP</name>
<evidence type="ECO:0000313" key="10">
    <source>
        <dbReference type="Proteomes" id="UP000235965"/>
    </source>
</evidence>
<keyword evidence="10" id="KW-1185">Reference proteome</keyword>
<comment type="similarity">
    <text evidence="2">Belongs to the TMC family.</text>
</comment>
<keyword evidence="5 7" id="KW-0472">Membrane</keyword>
<evidence type="ECO:0000259" key="8">
    <source>
        <dbReference type="Pfam" id="PF07810"/>
    </source>
</evidence>
<feature type="domain" description="TMC" evidence="8">
    <location>
        <begin position="518"/>
        <end position="628"/>
    </location>
</feature>
<evidence type="ECO:0000256" key="1">
    <source>
        <dbReference type="ARBA" id="ARBA00004141"/>
    </source>
</evidence>
<keyword evidence="4 7" id="KW-1133">Transmembrane helix</keyword>
<comment type="caution">
    <text evidence="9">The sequence shown here is derived from an EMBL/GenBank/DDBJ whole genome shotgun (WGS) entry which is preliminary data.</text>
</comment>
<evidence type="ECO:0000256" key="7">
    <source>
        <dbReference type="SAM" id="Phobius"/>
    </source>
</evidence>
<protein>
    <submittedName>
        <fullName evidence="9">Transmembrane channel-like protein 7</fullName>
    </submittedName>
</protein>
<accession>A0A2J7PFV7</accession>
<dbReference type="OrthoDB" id="1936208at2759"/>
<dbReference type="GO" id="GO:0005886">
    <property type="term" value="C:plasma membrane"/>
    <property type="evidence" value="ECO:0007669"/>
    <property type="project" value="InterPro"/>
</dbReference>
<dbReference type="EMBL" id="NEVH01025648">
    <property type="protein sequence ID" value="PNF15216.1"/>
    <property type="molecule type" value="Genomic_DNA"/>
</dbReference>
<evidence type="ECO:0000256" key="2">
    <source>
        <dbReference type="ARBA" id="ARBA00006510"/>
    </source>
</evidence>
<feature type="transmembrane region" description="Helical" evidence="7">
    <location>
        <begin position="689"/>
        <end position="714"/>
    </location>
</feature>
<feature type="region of interest" description="Disordered" evidence="6">
    <location>
        <begin position="1"/>
        <end position="29"/>
    </location>
</feature>
<feature type="transmembrane region" description="Helical" evidence="7">
    <location>
        <begin position="199"/>
        <end position="226"/>
    </location>
</feature>
<evidence type="ECO:0000256" key="3">
    <source>
        <dbReference type="ARBA" id="ARBA00022692"/>
    </source>
</evidence>
<evidence type="ECO:0000256" key="4">
    <source>
        <dbReference type="ARBA" id="ARBA00022989"/>
    </source>
</evidence>
<dbReference type="AlphaFoldDB" id="A0A2J7PFV7"/>
<dbReference type="PANTHER" id="PTHR23302">
    <property type="entry name" value="TRANSMEMBRANE CHANNEL-RELATED"/>
    <property type="match status" value="1"/>
</dbReference>
<feature type="transmembrane region" description="Helical" evidence="7">
    <location>
        <begin position="478"/>
        <end position="498"/>
    </location>
</feature>